<keyword evidence="3" id="KW-1185">Reference proteome</keyword>
<evidence type="ECO:0000313" key="3">
    <source>
        <dbReference type="Proteomes" id="UP000246464"/>
    </source>
</evidence>
<dbReference type="AlphaFoldDB" id="A0A2U9B676"/>
<reference evidence="2 3" key="1">
    <citation type="submission" date="2017-12" db="EMBL/GenBank/DDBJ databases">
        <title>Integrating genomic resources of turbot (Scophthalmus maximus) in depth evaluation of genetic and physical mapping variation across individuals.</title>
        <authorList>
            <person name="Martinez P."/>
        </authorList>
    </citation>
    <scope>NUCLEOTIDE SEQUENCE [LARGE SCALE GENOMIC DNA]</scope>
</reference>
<name>A0A2U9B676_SCOMX</name>
<feature type="compositionally biased region" description="Polar residues" evidence="1">
    <location>
        <begin position="101"/>
        <end position="113"/>
    </location>
</feature>
<sequence length="164" mass="17906">MAAAIRFSVRTGADILPRSAAEQGLAGAGMNTLETCEYDARRLLDFTESRQVFKRAACDAASGRRCLSRIMAAAVGGGFSLRDGHSSGDTTLHGELKRPCRSQSRLKSISSIAPSPRENRVGGRGTVRSPAWQAPRIIWKNVTGTEKLFQEQSRSRCNIEERKP</sequence>
<evidence type="ECO:0000313" key="2">
    <source>
        <dbReference type="EMBL" id="AWO99268.1"/>
    </source>
</evidence>
<organism evidence="2 3">
    <name type="scientific">Scophthalmus maximus</name>
    <name type="common">Turbot</name>
    <name type="synonym">Psetta maxima</name>
    <dbReference type="NCBI Taxonomy" id="52904"/>
    <lineage>
        <taxon>Eukaryota</taxon>
        <taxon>Metazoa</taxon>
        <taxon>Chordata</taxon>
        <taxon>Craniata</taxon>
        <taxon>Vertebrata</taxon>
        <taxon>Euteleostomi</taxon>
        <taxon>Actinopterygii</taxon>
        <taxon>Neopterygii</taxon>
        <taxon>Teleostei</taxon>
        <taxon>Neoteleostei</taxon>
        <taxon>Acanthomorphata</taxon>
        <taxon>Carangaria</taxon>
        <taxon>Pleuronectiformes</taxon>
        <taxon>Pleuronectoidei</taxon>
        <taxon>Scophthalmidae</taxon>
        <taxon>Scophthalmus</taxon>
    </lineage>
</organism>
<proteinExistence type="predicted"/>
<dbReference type="EMBL" id="CP026245">
    <property type="protein sequence ID" value="AWO99268.1"/>
    <property type="molecule type" value="Genomic_DNA"/>
</dbReference>
<accession>A0A2U9B676</accession>
<gene>
    <name evidence="2" type="ORF">SMAX5B_000654</name>
</gene>
<protein>
    <submittedName>
        <fullName evidence="2">Uncharacterized protein</fullName>
    </submittedName>
</protein>
<feature type="compositionally biased region" description="Basic and acidic residues" evidence="1">
    <location>
        <begin position="85"/>
        <end position="98"/>
    </location>
</feature>
<feature type="region of interest" description="Disordered" evidence="1">
    <location>
        <begin position="85"/>
        <end position="128"/>
    </location>
</feature>
<dbReference type="Proteomes" id="UP000246464">
    <property type="component" value="Chromosome 3"/>
</dbReference>
<evidence type="ECO:0000256" key="1">
    <source>
        <dbReference type="SAM" id="MobiDB-lite"/>
    </source>
</evidence>